<dbReference type="HOGENOM" id="CLU_3148704_0_0_6"/>
<reference evidence="2" key="1">
    <citation type="submission" date="2014-09" db="EMBL/GenBank/DDBJ databases">
        <authorList>
            <person name="Hjerde E."/>
        </authorList>
    </citation>
    <scope>NUCLEOTIDE SEQUENCE [LARGE SCALE GENOMIC DNA]</scope>
    <source>
        <strain evidence="2">06/09/139</strain>
    </source>
</reference>
<proteinExistence type="predicted"/>
<evidence type="ECO:0000313" key="1">
    <source>
        <dbReference type="EMBL" id="CED57114.1"/>
    </source>
</evidence>
<organism evidence="1 2">
    <name type="scientific">Aliivibrio wodanis</name>
    <dbReference type="NCBI Taxonomy" id="80852"/>
    <lineage>
        <taxon>Bacteria</taxon>
        <taxon>Pseudomonadati</taxon>
        <taxon>Pseudomonadota</taxon>
        <taxon>Gammaproteobacteria</taxon>
        <taxon>Vibrionales</taxon>
        <taxon>Vibrionaceae</taxon>
        <taxon>Aliivibrio</taxon>
    </lineage>
</organism>
<gene>
    <name evidence="1" type="ORF">AWOD_II_0469</name>
</gene>
<evidence type="ECO:0000313" key="2">
    <source>
        <dbReference type="Proteomes" id="UP000032427"/>
    </source>
</evidence>
<name>A0A090ICA9_9GAMM</name>
<dbReference type="KEGG" id="awd:AWOD_II_0469"/>
<dbReference type="PATRIC" id="fig|80852.17.peg.3235"/>
<dbReference type="STRING" id="80852.AWOD_II_0469"/>
<dbReference type="EMBL" id="LN554847">
    <property type="protein sequence ID" value="CED57114.1"/>
    <property type="molecule type" value="Genomic_DNA"/>
</dbReference>
<accession>A0A090ICA9</accession>
<sequence>MKGHLEEIGLNEHERIVLLKNLASHEETTLDRKNAATAMFAALRKIGV</sequence>
<dbReference type="Proteomes" id="UP000032427">
    <property type="component" value="Chromosome 2"/>
</dbReference>
<dbReference type="AlphaFoldDB" id="A0A090ICA9"/>
<protein>
    <submittedName>
        <fullName evidence="1">Uncharacterized phage protein</fullName>
    </submittedName>
</protein>
<keyword evidence="2" id="KW-1185">Reference proteome</keyword>